<feature type="compositionally biased region" description="Polar residues" evidence="4">
    <location>
        <begin position="196"/>
        <end position="206"/>
    </location>
</feature>
<dbReference type="CDD" id="cd01989">
    <property type="entry name" value="USP_STK_Ubox_N"/>
    <property type="match status" value="1"/>
</dbReference>
<evidence type="ECO:0000313" key="5">
    <source>
        <dbReference type="EMBL" id="OAP03004.1"/>
    </source>
</evidence>
<feature type="compositionally biased region" description="Low complexity" evidence="4">
    <location>
        <begin position="225"/>
        <end position="265"/>
    </location>
</feature>
<evidence type="ECO:0000256" key="4">
    <source>
        <dbReference type="SAM" id="MobiDB-lite"/>
    </source>
</evidence>
<dbReference type="ExpressionAtlas" id="A0A178VB60">
    <property type="expression patterns" value="baseline and differential"/>
</dbReference>
<evidence type="ECO:0000256" key="2">
    <source>
        <dbReference type="ARBA" id="ARBA00012483"/>
    </source>
</evidence>
<evidence type="ECO:0000256" key="1">
    <source>
        <dbReference type="ARBA" id="ARBA00000900"/>
    </source>
</evidence>
<accession>A0A178VB60</accession>
<comment type="catalytic activity">
    <reaction evidence="1">
        <text>S-ubiquitinyl-[E2 ubiquitin-conjugating enzyme]-L-cysteine + [acceptor protein]-L-lysine = [E2 ubiquitin-conjugating enzyme]-L-cysteine + N(6)-ubiquitinyl-[acceptor protein]-L-lysine.</text>
        <dbReference type="EC" id="2.3.2.27"/>
    </reaction>
</comment>
<dbReference type="Proteomes" id="UP000078284">
    <property type="component" value="Chromosome 3"/>
</dbReference>
<organism evidence="5 6">
    <name type="scientific">Arabidopsis thaliana</name>
    <name type="common">Mouse-ear cress</name>
    <dbReference type="NCBI Taxonomy" id="3702"/>
    <lineage>
        <taxon>Eukaryota</taxon>
        <taxon>Viridiplantae</taxon>
        <taxon>Streptophyta</taxon>
        <taxon>Embryophyta</taxon>
        <taxon>Tracheophyta</taxon>
        <taxon>Spermatophyta</taxon>
        <taxon>Magnoliopsida</taxon>
        <taxon>eudicotyledons</taxon>
        <taxon>Gunneridae</taxon>
        <taxon>Pentapetalae</taxon>
        <taxon>rosids</taxon>
        <taxon>malvids</taxon>
        <taxon>Brassicales</taxon>
        <taxon>Brassicaceae</taxon>
        <taxon>Camelineae</taxon>
        <taxon>Arabidopsis</taxon>
    </lineage>
</organism>
<dbReference type="AlphaFoldDB" id="A0A178VB60"/>
<gene>
    <name evidence="5" type="ordered locus">AXX17_At3g55670</name>
</gene>
<dbReference type="Gene3D" id="3.40.50.620">
    <property type="entry name" value="HUPs"/>
    <property type="match status" value="1"/>
</dbReference>
<protein>
    <recommendedName>
        <fullName evidence="2">RING-type E3 ubiquitin transferase</fullName>
        <ecNumber evidence="2">2.3.2.27</ecNumber>
    </recommendedName>
</protein>
<feature type="region of interest" description="Disordered" evidence="4">
    <location>
        <begin position="196"/>
        <end position="274"/>
    </location>
</feature>
<keyword evidence="3" id="KW-0833">Ubl conjugation pathway</keyword>
<dbReference type="EMBL" id="LUHQ01000003">
    <property type="protein sequence ID" value="OAP03004.1"/>
    <property type="molecule type" value="Genomic_DNA"/>
</dbReference>
<comment type="caution">
    <text evidence="5">The sequence shown here is derived from an EMBL/GenBank/DDBJ whole genome shotgun (WGS) entry which is preliminary data.</text>
</comment>
<proteinExistence type="predicted"/>
<dbReference type="InterPro" id="IPR014729">
    <property type="entry name" value="Rossmann-like_a/b/a_fold"/>
</dbReference>
<dbReference type="PANTHER" id="PTHR45647:SF100">
    <property type="entry name" value="U-BOX DOMAIN-CONTAINING PROTEIN 33"/>
    <property type="match status" value="1"/>
</dbReference>
<name>A0A178VB60_ARATH</name>
<sequence>MEEKEEAGVMDERIYVALGREIANNKSNLAWVLDNCQGNKICIVLVHRPPQMIPVLGTKFDAATVDEELVRAYREKQKAKTDKILDEYLRICLRKGVQAEKLCVEMNSIEKGIVQMISENKVRKFIMGAASDKHFSTKMEDLRSKKAIFVCQQASATCHIRFTCKGYLIHTREARMDEVRALSALLSDFQRLVTSQSSANLDQDSGGSKRKSEHAEGEEEERTSRTSSSRSASTLSYFGGSEASSSVSVMEEISNRSSPPSLPRNGTGHDNLPD</sequence>
<dbReference type="GO" id="GO:0061630">
    <property type="term" value="F:ubiquitin protein ligase activity"/>
    <property type="evidence" value="ECO:0007669"/>
    <property type="project" value="UniProtKB-EC"/>
</dbReference>
<reference evidence="6" key="1">
    <citation type="journal article" date="2016" name="Proc. Natl. Acad. Sci. U.S.A.">
        <title>Chromosome-level assembly of Arabidopsis thaliana Ler reveals the extent of translocation and inversion polymorphisms.</title>
        <authorList>
            <person name="Zapata L."/>
            <person name="Ding J."/>
            <person name="Willing E.M."/>
            <person name="Hartwig B."/>
            <person name="Bezdan D."/>
            <person name="Jiao W.B."/>
            <person name="Patel V."/>
            <person name="Velikkakam James G."/>
            <person name="Koornneef M."/>
            <person name="Ossowski S."/>
            <person name="Schneeberger K."/>
        </authorList>
    </citation>
    <scope>NUCLEOTIDE SEQUENCE [LARGE SCALE GENOMIC DNA]</scope>
    <source>
        <strain evidence="6">cv. Landsberg erecta</strain>
    </source>
</reference>
<evidence type="ECO:0000256" key="3">
    <source>
        <dbReference type="ARBA" id="ARBA00022786"/>
    </source>
</evidence>
<dbReference type="InterPro" id="IPR051348">
    <property type="entry name" value="U-box_ubiquitin_ligases"/>
</dbReference>
<evidence type="ECO:0000313" key="6">
    <source>
        <dbReference type="Proteomes" id="UP000078284"/>
    </source>
</evidence>
<dbReference type="PANTHER" id="PTHR45647">
    <property type="entry name" value="OS02G0152300 PROTEIN"/>
    <property type="match status" value="1"/>
</dbReference>
<dbReference type="EC" id="2.3.2.27" evidence="2"/>